<keyword evidence="6 8" id="KW-1133">Transmembrane helix</keyword>
<comment type="caution">
    <text evidence="10">The sequence shown here is derived from an EMBL/GenBank/DDBJ whole genome shotgun (WGS) entry which is preliminary data.</text>
</comment>
<dbReference type="InterPro" id="IPR050297">
    <property type="entry name" value="LipidA_mod_glycosyltrf_83"/>
</dbReference>
<feature type="transmembrane region" description="Helical" evidence="8">
    <location>
        <begin position="308"/>
        <end position="325"/>
    </location>
</feature>
<dbReference type="PANTHER" id="PTHR33908">
    <property type="entry name" value="MANNOSYLTRANSFERASE YKCB-RELATED"/>
    <property type="match status" value="1"/>
</dbReference>
<dbReference type="PANTHER" id="PTHR33908:SF11">
    <property type="entry name" value="MEMBRANE PROTEIN"/>
    <property type="match status" value="1"/>
</dbReference>
<sequence>MKDNMNRKYRIYLALILILVAFLKLLFTALTPLSLFSEETQYWLWSRHLDWNYYSKPLMIALYNRASTFLLGNTELGVRVNAVLFTSLTAWMVFELSLYMYKKPAAALLAAVMLLVMPFFHLASLFHTTDSSLVFFWVLAMYFVWRAINEDRMGWWIAAGVATGLGILSKNVMLLIIPLIFLYLLLMEPKTLLKKGFYVYGWIAALSFVPVLVWNFQNDFVTFRHVGTLGGVSGNNSGWEWSRAWKYVGEYVGGQLAVISVWFIPLLILSFRRMLKYKGRRTLFVLLPVVSVWIMFLGISLFKRVEVNWPAFVYATLPIVLVQAFRGKPSWKRYAHWATAISAVLLVLIMKPAPLDAIGFKKLLRPDKDPLARLAGYRELGNRIDFLLDSLKVEDHFVFSDTYHISSELAFYMEGHPQTYNPNLGRRKNQFDLWPGLEQFEYKGYAGIFVKWGEEDIPLVGEAFGKKIHDETLTAYYRGSPVRVFRIQIFEDYKKLEEMDWGTY</sequence>
<evidence type="ECO:0000256" key="5">
    <source>
        <dbReference type="ARBA" id="ARBA00022692"/>
    </source>
</evidence>
<feature type="transmembrane region" description="Helical" evidence="8">
    <location>
        <begin position="251"/>
        <end position="271"/>
    </location>
</feature>
<feature type="transmembrane region" description="Helical" evidence="8">
    <location>
        <begin position="337"/>
        <end position="355"/>
    </location>
</feature>
<dbReference type="InterPro" id="IPR038731">
    <property type="entry name" value="RgtA/B/C-like"/>
</dbReference>
<proteinExistence type="predicted"/>
<keyword evidence="3 10" id="KW-0328">Glycosyltransferase</keyword>
<keyword evidence="5 8" id="KW-0812">Transmembrane</keyword>
<evidence type="ECO:0000256" key="3">
    <source>
        <dbReference type="ARBA" id="ARBA00022676"/>
    </source>
</evidence>
<feature type="transmembrane region" description="Helical" evidence="8">
    <location>
        <begin position="154"/>
        <end position="185"/>
    </location>
</feature>
<evidence type="ECO:0000259" key="9">
    <source>
        <dbReference type="Pfam" id="PF13231"/>
    </source>
</evidence>
<evidence type="ECO:0000256" key="8">
    <source>
        <dbReference type="SAM" id="Phobius"/>
    </source>
</evidence>
<feature type="transmembrane region" description="Helical" evidence="8">
    <location>
        <begin position="133"/>
        <end position="148"/>
    </location>
</feature>
<comment type="subcellular location">
    <subcellularLocation>
        <location evidence="1">Cell membrane</location>
        <topology evidence="1">Multi-pass membrane protein</topology>
    </subcellularLocation>
</comment>
<keyword evidence="4 10" id="KW-0808">Transferase</keyword>
<evidence type="ECO:0000256" key="6">
    <source>
        <dbReference type="ARBA" id="ARBA00022989"/>
    </source>
</evidence>
<feature type="domain" description="Glycosyltransferase RgtA/B/C/D-like" evidence="9">
    <location>
        <begin position="55"/>
        <end position="214"/>
    </location>
</feature>
<evidence type="ECO:0000256" key="2">
    <source>
        <dbReference type="ARBA" id="ARBA00022475"/>
    </source>
</evidence>
<gene>
    <name evidence="10" type="ORF">ACFPFU_23755</name>
</gene>
<dbReference type="EMBL" id="JBHSJJ010000022">
    <property type="protein sequence ID" value="MFC4874740.1"/>
    <property type="molecule type" value="Genomic_DNA"/>
</dbReference>
<keyword evidence="2" id="KW-1003">Cell membrane</keyword>
<organism evidence="10 11">
    <name type="scientific">Negadavirga shengliensis</name>
    <dbReference type="NCBI Taxonomy" id="1389218"/>
    <lineage>
        <taxon>Bacteria</taxon>
        <taxon>Pseudomonadati</taxon>
        <taxon>Bacteroidota</taxon>
        <taxon>Cytophagia</taxon>
        <taxon>Cytophagales</taxon>
        <taxon>Cyclobacteriaceae</taxon>
        <taxon>Negadavirga</taxon>
    </lineage>
</organism>
<evidence type="ECO:0000256" key="1">
    <source>
        <dbReference type="ARBA" id="ARBA00004651"/>
    </source>
</evidence>
<name>A0ABV9T7K4_9BACT</name>
<keyword evidence="11" id="KW-1185">Reference proteome</keyword>
<feature type="transmembrane region" description="Helical" evidence="8">
    <location>
        <begin position="12"/>
        <end position="33"/>
    </location>
</feature>
<dbReference type="Pfam" id="PF13231">
    <property type="entry name" value="PMT_2"/>
    <property type="match status" value="1"/>
</dbReference>
<dbReference type="GO" id="GO:0016757">
    <property type="term" value="F:glycosyltransferase activity"/>
    <property type="evidence" value="ECO:0007669"/>
    <property type="project" value="UniProtKB-KW"/>
</dbReference>
<evidence type="ECO:0000313" key="10">
    <source>
        <dbReference type="EMBL" id="MFC4874740.1"/>
    </source>
</evidence>
<evidence type="ECO:0000256" key="7">
    <source>
        <dbReference type="ARBA" id="ARBA00023136"/>
    </source>
</evidence>
<dbReference type="EC" id="2.4.-.-" evidence="10"/>
<evidence type="ECO:0000313" key="11">
    <source>
        <dbReference type="Proteomes" id="UP001595818"/>
    </source>
</evidence>
<feature type="transmembrane region" description="Helical" evidence="8">
    <location>
        <begin position="107"/>
        <end position="126"/>
    </location>
</feature>
<feature type="transmembrane region" description="Helical" evidence="8">
    <location>
        <begin position="197"/>
        <end position="216"/>
    </location>
</feature>
<dbReference type="Proteomes" id="UP001595818">
    <property type="component" value="Unassembled WGS sequence"/>
</dbReference>
<keyword evidence="7 8" id="KW-0472">Membrane</keyword>
<reference evidence="11" key="1">
    <citation type="journal article" date="2019" name="Int. J. Syst. Evol. Microbiol.">
        <title>The Global Catalogue of Microorganisms (GCM) 10K type strain sequencing project: providing services to taxonomists for standard genome sequencing and annotation.</title>
        <authorList>
            <consortium name="The Broad Institute Genomics Platform"/>
            <consortium name="The Broad Institute Genome Sequencing Center for Infectious Disease"/>
            <person name="Wu L."/>
            <person name="Ma J."/>
        </authorList>
    </citation>
    <scope>NUCLEOTIDE SEQUENCE [LARGE SCALE GENOMIC DNA]</scope>
    <source>
        <strain evidence="11">CGMCC 4.7466</strain>
    </source>
</reference>
<protein>
    <submittedName>
        <fullName evidence="10">ArnT family glycosyltransferase</fullName>
        <ecNumber evidence="10">2.4.-.-</ecNumber>
    </submittedName>
</protein>
<feature type="transmembrane region" description="Helical" evidence="8">
    <location>
        <begin position="283"/>
        <end position="302"/>
    </location>
</feature>
<evidence type="ECO:0000256" key="4">
    <source>
        <dbReference type="ARBA" id="ARBA00022679"/>
    </source>
</evidence>
<dbReference type="RefSeq" id="WP_377068884.1">
    <property type="nucleotide sequence ID" value="NZ_JBHSJJ010000022.1"/>
</dbReference>
<accession>A0ABV9T7K4</accession>